<proteinExistence type="predicted"/>
<accession>A0A239FN95</accession>
<sequence>MLVYLRVYLHKRQFLALCTLFERVIRTDDSALSGTIKNHRQLYGTNGISHTQHMADTVLVPRDSLRTLAKWAYHSAEYDGAVSLDTLRSMPEPISELIGEIIDRDGERRSADQPFPFEQI</sequence>
<dbReference type="EMBL" id="FZOW01000003">
    <property type="protein sequence ID" value="SNS58350.1"/>
    <property type="molecule type" value="Genomic_DNA"/>
</dbReference>
<organism evidence="1 2">
    <name type="scientific">Rhodococcoides kyotonense</name>
    <dbReference type="NCBI Taxonomy" id="398843"/>
    <lineage>
        <taxon>Bacteria</taxon>
        <taxon>Bacillati</taxon>
        <taxon>Actinomycetota</taxon>
        <taxon>Actinomycetes</taxon>
        <taxon>Mycobacteriales</taxon>
        <taxon>Nocardiaceae</taxon>
        <taxon>Rhodococcoides</taxon>
    </lineage>
</organism>
<evidence type="ECO:0000313" key="1">
    <source>
        <dbReference type="EMBL" id="SNS58350.1"/>
    </source>
</evidence>
<keyword evidence="2" id="KW-1185">Reference proteome</keyword>
<protein>
    <submittedName>
        <fullName evidence="1">Uncharacterized protein</fullName>
    </submittedName>
</protein>
<reference evidence="2" key="1">
    <citation type="submission" date="2017-06" db="EMBL/GenBank/DDBJ databases">
        <authorList>
            <person name="Varghese N."/>
            <person name="Submissions S."/>
        </authorList>
    </citation>
    <scope>NUCLEOTIDE SEQUENCE [LARGE SCALE GENOMIC DNA]</scope>
    <source>
        <strain evidence="2">JCM 23211</strain>
    </source>
</reference>
<evidence type="ECO:0000313" key="2">
    <source>
        <dbReference type="Proteomes" id="UP000198327"/>
    </source>
</evidence>
<name>A0A239FN95_9NOCA</name>
<dbReference type="Proteomes" id="UP000198327">
    <property type="component" value="Unassembled WGS sequence"/>
</dbReference>
<gene>
    <name evidence="1" type="ORF">SAMN05421642_103382</name>
</gene>
<dbReference type="AlphaFoldDB" id="A0A239FN95"/>